<organism evidence="13 14">
    <name type="scientific">Wansuia hejianensis</name>
    <dbReference type="NCBI Taxonomy" id="2763667"/>
    <lineage>
        <taxon>Bacteria</taxon>
        <taxon>Bacillati</taxon>
        <taxon>Bacillota</taxon>
        <taxon>Clostridia</taxon>
        <taxon>Lachnospirales</taxon>
        <taxon>Lachnospiraceae</taxon>
        <taxon>Wansuia</taxon>
    </lineage>
</organism>
<evidence type="ECO:0000313" key="14">
    <source>
        <dbReference type="Proteomes" id="UP000601522"/>
    </source>
</evidence>
<dbReference type="Proteomes" id="UP000601522">
    <property type="component" value="Unassembled WGS sequence"/>
</dbReference>
<evidence type="ECO:0000256" key="2">
    <source>
        <dbReference type="ARBA" id="ARBA00004651"/>
    </source>
</evidence>
<evidence type="ECO:0000256" key="4">
    <source>
        <dbReference type="ARBA" id="ARBA00022475"/>
    </source>
</evidence>
<protein>
    <recommendedName>
        <fullName evidence="9">Flagellar M-ring protein</fullName>
    </recommendedName>
</protein>
<sequence>METFAKVKEGVKGGWDNLDKKKRIMMISLIVGIILLAMVFTHFARKVNYVTLFTNLELEDAGRIAEDLKEKKIAYKLENGGRDISIDEKHINEYRIQLAMDGLMPENSSGFEIFDDMGLMVTDEDRKVMYQRALAGELQRSIMSLDAIDAAKVHLVMSEKSIFETKEKDASASVVVDINPNKKVTEEMVKGIVALVSGAVENLPEENVQVIDSKGNRLNNFTKEENGLNSTDIVNKYQVIKEEFEQKMESNLKDLLGSVFGRDNVRVKVYADLDFDAEENTTITYSDPVVRSQHISGTNGGIGQGVTGGNINDNISNIIEGAEGEDGSYDITINNEVSEETKKIIKAPGKINKLTTSVVYDGNLSDEASERILNMVAAATGYDAIRGDFINIEGMTFDRTEEEQLQKELDAIKDSEKNKGIINMLKEYKNYIIIGIGVLLAIIILTVVLRKLFFKKDEEDDDDWTPDEYFAPGAVVEDTTEIEKPEEYILEVEEDSKKTQAQNYAKENPELAADLIKAWVKD</sequence>
<dbReference type="PANTHER" id="PTHR30046">
    <property type="entry name" value="FLAGELLAR M-RING PROTEIN"/>
    <property type="match status" value="1"/>
</dbReference>
<reference evidence="13 14" key="1">
    <citation type="submission" date="2020-08" db="EMBL/GenBank/DDBJ databases">
        <title>Genome public.</title>
        <authorList>
            <person name="Liu C."/>
            <person name="Sun Q."/>
        </authorList>
    </citation>
    <scope>NUCLEOTIDE SEQUENCE [LARGE SCALE GENOMIC DNA]</scope>
    <source>
        <strain evidence="13 14">NSJ-26</strain>
    </source>
</reference>
<comment type="similarity">
    <text evidence="3 9">Belongs to the FliF family.</text>
</comment>
<evidence type="ECO:0000256" key="8">
    <source>
        <dbReference type="ARBA" id="ARBA00023143"/>
    </source>
</evidence>
<dbReference type="GO" id="GO:0003774">
    <property type="term" value="F:cytoskeletal motor activity"/>
    <property type="evidence" value="ECO:0007669"/>
    <property type="project" value="InterPro"/>
</dbReference>
<keyword evidence="13" id="KW-0966">Cell projection</keyword>
<keyword evidence="13" id="KW-0282">Flagellum</keyword>
<comment type="function">
    <text evidence="9">The M ring may be actively involved in energy transduction.</text>
</comment>
<evidence type="ECO:0000256" key="5">
    <source>
        <dbReference type="ARBA" id="ARBA00022692"/>
    </source>
</evidence>
<evidence type="ECO:0000256" key="7">
    <source>
        <dbReference type="ARBA" id="ARBA00023136"/>
    </source>
</evidence>
<evidence type="ECO:0000256" key="3">
    <source>
        <dbReference type="ARBA" id="ARBA00007971"/>
    </source>
</evidence>
<evidence type="ECO:0000256" key="1">
    <source>
        <dbReference type="ARBA" id="ARBA00004117"/>
    </source>
</evidence>
<dbReference type="EMBL" id="JACRTK010000001">
    <property type="protein sequence ID" value="MBC8590304.1"/>
    <property type="molecule type" value="Genomic_DNA"/>
</dbReference>
<dbReference type="InterPro" id="IPR006182">
    <property type="entry name" value="FliF_N_dom"/>
</dbReference>
<evidence type="ECO:0000259" key="11">
    <source>
        <dbReference type="Pfam" id="PF01514"/>
    </source>
</evidence>
<evidence type="ECO:0000313" key="13">
    <source>
        <dbReference type="EMBL" id="MBC8590304.1"/>
    </source>
</evidence>
<dbReference type="InterPro" id="IPR045851">
    <property type="entry name" value="AMP-bd_C_sf"/>
</dbReference>
<dbReference type="GO" id="GO:0009431">
    <property type="term" value="C:bacterial-type flagellum basal body, MS ring"/>
    <property type="evidence" value="ECO:0007669"/>
    <property type="project" value="InterPro"/>
</dbReference>
<dbReference type="RefSeq" id="WP_249323121.1">
    <property type="nucleotide sequence ID" value="NZ_JACRTK010000001.1"/>
</dbReference>
<keyword evidence="5 10" id="KW-0812">Transmembrane</keyword>
<proteinExistence type="inferred from homology"/>
<name>A0A926F1Q6_9FIRM</name>
<feature type="transmembrane region" description="Helical" evidence="10">
    <location>
        <begin position="431"/>
        <end position="449"/>
    </location>
</feature>
<dbReference type="InterPro" id="IPR013556">
    <property type="entry name" value="Flag_M-ring_C"/>
</dbReference>
<dbReference type="Gene3D" id="3.30.300.30">
    <property type="match status" value="1"/>
</dbReference>
<gene>
    <name evidence="13" type="primary">fliF</name>
    <name evidence="13" type="ORF">H8689_03995</name>
</gene>
<feature type="transmembrane region" description="Helical" evidence="10">
    <location>
        <begin position="24"/>
        <end position="44"/>
    </location>
</feature>
<keyword evidence="13" id="KW-0969">Cilium</keyword>
<evidence type="ECO:0000259" key="12">
    <source>
        <dbReference type="Pfam" id="PF08345"/>
    </source>
</evidence>
<accession>A0A926F1Q6</accession>
<keyword evidence="14" id="KW-1185">Reference proteome</keyword>
<evidence type="ECO:0000256" key="6">
    <source>
        <dbReference type="ARBA" id="ARBA00022989"/>
    </source>
</evidence>
<feature type="domain" description="Flagellar M-ring N-terminal" evidence="11">
    <location>
        <begin position="45"/>
        <end position="219"/>
    </location>
</feature>
<dbReference type="NCBIfam" id="TIGR00206">
    <property type="entry name" value="fliF"/>
    <property type="match status" value="1"/>
</dbReference>
<keyword evidence="4" id="KW-1003">Cell membrane</keyword>
<dbReference type="PANTHER" id="PTHR30046:SF0">
    <property type="entry name" value="FLAGELLAR M-RING PROTEIN"/>
    <property type="match status" value="1"/>
</dbReference>
<comment type="caution">
    <text evidence="13">The sequence shown here is derived from an EMBL/GenBank/DDBJ whole genome shotgun (WGS) entry which is preliminary data.</text>
</comment>
<dbReference type="PRINTS" id="PR01009">
    <property type="entry name" value="FLGMRINGFLIF"/>
</dbReference>
<dbReference type="InterPro" id="IPR043427">
    <property type="entry name" value="YscJ/FliF"/>
</dbReference>
<dbReference type="AlphaFoldDB" id="A0A926F1Q6"/>
<keyword evidence="8 9" id="KW-0975">Bacterial flagellum</keyword>
<dbReference type="Pfam" id="PF08345">
    <property type="entry name" value="YscJ_FliF_C"/>
    <property type="match status" value="1"/>
</dbReference>
<dbReference type="PIRSF" id="PIRSF004862">
    <property type="entry name" value="FliF"/>
    <property type="match status" value="1"/>
</dbReference>
<dbReference type="InterPro" id="IPR000067">
    <property type="entry name" value="FlgMring_FliF"/>
</dbReference>
<dbReference type="GO" id="GO:0005886">
    <property type="term" value="C:plasma membrane"/>
    <property type="evidence" value="ECO:0007669"/>
    <property type="project" value="UniProtKB-SubCell"/>
</dbReference>
<feature type="domain" description="Flagellar M-ring C-terminal" evidence="12">
    <location>
        <begin position="256"/>
        <end position="397"/>
    </location>
</feature>
<dbReference type="Pfam" id="PF01514">
    <property type="entry name" value="YscJ_FliF"/>
    <property type="match status" value="1"/>
</dbReference>
<evidence type="ECO:0000256" key="10">
    <source>
        <dbReference type="SAM" id="Phobius"/>
    </source>
</evidence>
<keyword evidence="7 10" id="KW-0472">Membrane</keyword>
<comment type="subcellular location">
    <subcellularLocation>
        <location evidence="1 9">Bacterial flagellum basal body</location>
    </subcellularLocation>
    <subcellularLocation>
        <location evidence="2">Cell membrane</location>
        <topology evidence="2">Multi-pass membrane protein</topology>
    </subcellularLocation>
</comment>
<dbReference type="GO" id="GO:0071973">
    <property type="term" value="P:bacterial-type flagellum-dependent cell motility"/>
    <property type="evidence" value="ECO:0007669"/>
    <property type="project" value="InterPro"/>
</dbReference>
<keyword evidence="6 10" id="KW-1133">Transmembrane helix</keyword>
<evidence type="ECO:0000256" key="9">
    <source>
        <dbReference type="PIRNR" id="PIRNR004862"/>
    </source>
</evidence>